<protein>
    <submittedName>
        <fullName evidence="2">Uncharacterized protein</fullName>
    </submittedName>
</protein>
<dbReference type="EnsemblProtists" id="EOD35340">
    <property type="protein sequence ID" value="EOD35340"/>
    <property type="gene ID" value="EMIHUDRAFT_351988"/>
</dbReference>
<name>A0A0D3KHV5_EMIH1</name>
<evidence type="ECO:0000313" key="2">
    <source>
        <dbReference type="EnsemblProtists" id="EOD35340"/>
    </source>
</evidence>
<sequence length="140" mass="14562">MTSSKSARRFSSDSFCATTLPYSLLRFSACRCSASAEAAACCASPRSDPIVERSRAFSSLSSPTLSPSPSPAAAAAAFGDVSASAAAALARASISSASSRPESTPFAVAGGDEPLERRRARLERVHLLDEQVDAPQHQQQ</sequence>
<dbReference type="KEGG" id="ehx:EMIHUDRAFT_351988"/>
<evidence type="ECO:0000313" key="3">
    <source>
        <dbReference type="Proteomes" id="UP000013827"/>
    </source>
</evidence>
<organism evidence="2 3">
    <name type="scientific">Emiliania huxleyi (strain CCMP1516)</name>
    <dbReference type="NCBI Taxonomy" id="280463"/>
    <lineage>
        <taxon>Eukaryota</taxon>
        <taxon>Haptista</taxon>
        <taxon>Haptophyta</taxon>
        <taxon>Prymnesiophyceae</taxon>
        <taxon>Isochrysidales</taxon>
        <taxon>Noelaerhabdaceae</taxon>
        <taxon>Emiliania</taxon>
    </lineage>
</organism>
<dbReference type="GeneID" id="17280611"/>
<dbReference type="PaxDb" id="2903-EOD35340"/>
<dbReference type="HOGENOM" id="CLU_1838938_0_0_1"/>
<proteinExistence type="predicted"/>
<reference evidence="3" key="1">
    <citation type="journal article" date="2013" name="Nature">
        <title>Pan genome of the phytoplankton Emiliania underpins its global distribution.</title>
        <authorList>
            <person name="Read B.A."/>
            <person name="Kegel J."/>
            <person name="Klute M.J."/>
            <person name="Kuo A."/>
            <person name="Lefebvre S.C."/>
            <person name="Maumus F."/>
            <person name="Mayer C."/>
            <person name="Miller J."/>
            <person name="Monier A."/>
            <person name="Salamov A."/>
            <person name="Young J."/>
            <person name="Aguilar M."/>
            <person name="Claverie J.M."/>
            <person name="Frickenhaus S."/>
            <person name="Gonzalez K."/>
            <person name="Herman E.K."/>
            <person name="Lin Y.C."/>
            <person name="Napier J."/>
            <person name="Ogata H."/>
            <person name="Sarno A.F."/>
            <person name="Shmutz J."/>
            <person name="Schroeder D."/>
            <person name="de Vargas C."/>
            <person name="Verret F."/>
            <person name="von Dassow P."/>
            <person name="Valentin K."/>
            <person name="Van de Peer Y."/>
            <person name="Wheeler G."/>
            <person name="Dacks J.B."/>
            <person name="Delwiche C.F."/>
            <person name="Dyhrman S.T."/>
            <person name="Glockner G."/>
            <person name="John U."/>
            <person name="Richards T."/>
            <person name="Worden A.Z."/>
            <person name="Zhang X."/>
            <person name="Grigoriev I.V."/>
            <person name="Allen A.E."/>
            <person name="Bidle K."/>
            <person name="Borodovsky M."/>
            <person name="Bowler C."/>
            <person name="Brownlee C."/>
            <person name="Cock J.M."/>
            <person name="Elias M."/>
            <person name="Gladyshev V.N."/>
            <person name="Groth M."/>
            <person name="Guda C."/>
            <person name="Hadaegh A."/>
            <person name="Iglesias-Rodriguez M.D."/>
            <person name="Jenkins J."/>
            <person name="Jones B.M."/>
            <person name="Lawson T."/>
            <person name="Leese F."/>
            <person name="Lindquist E."/>
            <person name="Lobanov A."/>
            <person name="Lomsadze A."/>
            <person name="Malik S.B."/>
            <person name="Marsh M.E."/>
            <person name="Mackinder L."/>
            <person name="Mock T."/>
            <person name="Mueller-Roeber B."/>
            <person name="Pagarete A."/>
            <person name="Parker M."/>
            <person name="Probert I."/>
            <person name="Quesneville H."/>
            <person name="Raines C."/>
            <person name="Rensing S.A."/>
            <person name="Riano-Pachon D.M."/>
            <person name="Richier S."/>
            <person name="Rokitta S."/>
            <person name="Shiraiwa Y."/>
            <person name="Soanes D.M."/>
            <person name="van der Giezen M."/>
            <person name="Wahlund T.M."/>
            <person name="Williams B."/>
            <person name="Wilson W."/>
            <person name="Wolfe G."/>
            <person name="Wurch L.L."/>
        </authorList>
    </citation>
    <scope>NUCLEOTIDE SEQUENCE</scope>
</reference>
<feature type="region of interest" description="Disordered" evidence="1">
    <location>
        <begin position="54"/>
        <end position="73"/>
    </location>
</feature>
<accession>A0A0D3KHV5</accession>
<feature type="region of interest" description="Disordered" evidence="1">
    <location>
        <begin position="93"/>
        <end position="115"/>
    </location>
</feature>
<keyword evidence="3" id="KW-1185">Reference proteome</keyword>
<reference evidence="2" key="2">
    <citation type="submission" date="2024-10" db="UniProtKB">
        <authorList>
            <consortium name="EnsemblProtists"/>
        </authorList>
    </citation>
    <scope>IDENTIFICATION</scope>
</reference>
<feature type="compositionally biased region" description="Low complexity" evidence="1">
    <location>
        <begin position="56"/>
        <end position="73"/>
    </location>
</feature>
<dbReference type="RefSeq" id="XP_005787769.1">
    <property type="nucleotide sequence ID" value="XM_005787712.1"/>
</dbReference>
<dbReference type="Proteomes" id="UP000013827">
    <property type="component" value="Unassembled WGS sequence"/>
</dbReference>
<evidence type="ECO:0000256" key="1">
    <source>
        <dbReference type="SAM" id="MobiDB-lite"/>
    </source>
</evidence>
<dbReference type="AlphaFoldDB" id="A0A0D3KHV5"/>